<dbReference type="EMBL" id="CM003533">
    <property type="protein sequence ID" value="RCV29683.1"/>
    <property type="molecule type" value="Genomic_DNA"/>
</dbReference>
<dbReference type="InterPro" id="IPR001810">
    <property type="entry name" value="F-box_dom"/>
</dbReference>
<feature type="region of interest" description="Disordered" evidence="1">
    <location>
        <begin position="106"/>
        <end position="125"/>
    </location>
</feature>
<evidence type="ECO:0000313" key="3">
    <source>
        <dbReference type="EMBL" id="RCV29683.1"/>
    </source>
</evidence>
<sequence length="652" mass="72751">MTSARLSPPLGFNFRSLGLREPNTHRPFLQDLRRDSSLPGFRQKSSDPWVGVPDLRGRAGHLFDAMPPKVTKRWVPVNRVEGAPCGGGGGDPATARRRVLPDAPLHHRLVPPKNTTPPKGTMRWVPVNRAGGTAASRGREGGVPDADRLSALPDALLHHIMSFLKAWEVVRTCVLSWRWRHLWASAPCIDLRIRGDDNGNTPEDFPDFVRHLFRRREVSAKLDTVHLRSSDDAGAHDVRLWIRTAIKQGARVIHLVGHRKEHWLRGSSLAVLEHASFVSCHLKILKLSYALIDENILRQLSSHCLSLEELNLKDCLITGHEISSASLKVLTMFKCQINVNLSISAPNLVVLRCISPITQAPSFENMGFLVTGTIILDDYAFGDDFEDISKYERDATTDEDDDCSDSNWKNKTRYGFGAPLEGYGLGYKDDYGYGSDIESDGNTFEYSEIAIDCDEYGINGDGHNSTMDGNRQISGENSGCNDNKIKGGHNVLQSLSNATSLELLADAGEVILTRELKRCPSFSNLKTLSLGEWSMDAGFDALVFLLQHSPNLERLFLELKLNFNNKKPLVSSVKPKEKSFACKHLQLVKIKCSKDDARVHKLAHLFRTNGISVDKIFVRRTGSAYLRGKKLMKDLARLELEFWGEVMPTCPV</sequence>
<dbReference type="InterPro" id="IPR053781">
    <property type="entry name" value="F-box_AtFBL13-like"/>
</dbReference>
<feature type="domain" description="F-box" evidence="2">
    <location>
        <begin position="152"/>
        <end position="191"/>
    </location>
</feature>
<reference evidence="3" key="2">
    <citation type="submission" date="2015-07" db="EMBL/GenBank/DDBJ databases">
        <authorList>
            <person name="Noorani M."/>
        </authorList>
    </citation>
    <scope>NUCLEOTIDE SEQUENCE</scope>
    <source>
        <strain evidence="3">Yugu1</strain>
    </source>
</reference>
<reference evidence="3" key="1">
    <citation type="journal article" date="2012" name="Nat. Biotechnol.">
        <title>Reference genome sequence of the model plant Setaria.</title>
        <authorList>
            <person name="Bennetzen J.L."/>
            <person name="Schmutz J."/>
            <person name="Wang H."/>
            <person name="Percifield R."/>
            <person name="Hawkins J."/>
            <person name="Pontaroli A.C."/>
            <person name="Estep M."/>
            <person name="Feng L."/>
            <person name="Vaughn J.N."/>
            <person name="Grimwood J."/>
            <person name="Jenkins J."/>
            <person name="Barry K."/>
            <person name="Lindquist E."/>
            <person name="Hellsten U."/>
            <person name="Deshpande S."/>
            <person name="Wang X."/>
            <person name="Wu X."/>
            <person name="Mitros T."/>
            <person name="Triplett J."/>
            <person name="Yang X."/>
            <person name="Ye C.Y."/>
            <person name="Mauro-Herrera M."/>
            <person name="Wang L."/>
            <person name="Li P."/>
            <person name="Sharma M."/>
            <person name="Sharma R."/>
            <person name="Ronald P.C."/>
            <person name="Panaud O."/>
            <person name="Kellogg E.A."/>
            <person name="Brutnell T.P."/>
            <person name="Doust A.N."/>
            <person name="Tuskan G.A."/>
            <person name="Rokhsar D."/>
            <person name="Devos K.M."/>
        </authorList>
    </citation>
    <scope>NUCLEOTIDE SEQUENCE [LARGE SCALE GENOMIC DNA]</scope>
    <source>
        <strain evidence="3">Yugu1</strain>
    </source>
</reference>
<dbReference type="PANTHER" id="PTHR34223">
    <property type="entry name" value="OS11G0201299 PROTEIN"/>
    <property type="match status" value="1"/>
</dbReference>
<dbReference type="Pfam" id="PF00646">
    <property type="entry name" value="F-box"/>
    <property type="match status" value="1"/>
</dbReference>
<dbReference type="Gene3D" id="3.80.10.10">
    <property type="entry name" value="Ribonuclease Inhibitor"/>
    <property type="match status" value="1"/>
</dbReference>
<accession>A0A368RHS2</accession>
<dbReference type="SUPFAM" id="SSF52058">
    <property type="entry name" value="L domain-like"/>
    <property type="match status" value="1"/>
</dbReference>
<dbReference type="AlphaFoldDB" id="A0A368RHS2"/>
<dbReference type="OrthoDB" id="645579at2759"/>
<evidence type="ECO:0000256" key="1">
    <source>
        <dbReference type="SAM" id="MobiDB-lite"/>
    </source>
</evidence>
<dbReference type="PANTHER" id="PTHR34223:SF81">
    <property type="entry name" value="OS08G0281600 PROTEIN"/>
    <property type="match status" value="1"/>
</dbReference>
<dbReference type="KEGG" id="sita:101775997"/>
<organism evidence="3">
    <name type="scientific">Setaria italica</name>
    <name type="common">Foxtail millet</name>
    <name type="synonym">Panicum italicum</name>
    <dbReference type="NCBI Taxonomy" id="4555"/>
    <lineage>
        <taxon>Eukaryota</taxon>
        <taxon>Viridiplantae</taxon>
        <taxon>Streptophyta</taxon>
        <taxon>Embryophyta</taxon>
        <taxon>Tracheophyta</taxon>
        <taxon>Spermatophyta</taxon>
        <taxon>Magnoliopsida</taxon>
        <taxon>Liliopsida</taxon>
        <taxon>Poales</taxon>
        <taxon>Poaceae</taxon>
        <taxon>PACMAD clade</taxon>
        <taxon>Panicoideae</taxon>
        <taxon>Panicodae</taxon>
        <taxon>Paniceae</taxon>
        <taxon>Cenchrinae</taxon>
        <taxon>Setaria</taxon>
    </lineage>
</organism>
<dbReference type="InterPro" id="IPR036047">
    <property type="entry name" value="F-box-like_dom_sf"/>
</dbReference>
<dbReference type="Gene3D" id="1.20.1280.50">
    <property type="match status" value="1"/>
</dbReference>
<dbReference type="SMART" id="SM00256">
    <property type="entry name" value="FBOX"/>
    <property type="match status" value="1"/>
</dbReference>
<dbReference type="InterPro" id="IPR032675">
    <property type="entry name" value="LRR_dom_sf"/>
</dbReference>
<proteinExistence type="predicted"/>
<name>A0A368RHS2_SETIT</name>
<dbReference type="CDD" id="cd22160">
    <property type="entry name" value="F-box_AtFBL13-like"/>
    <property type="match status" value="1"/>
</dbReference>
<protein>
    <recommendedName>
        <fullName evidence="2">F-box domain-containing protein</fullName>
    </recommendedName>
</protein>
<dbReference type="InterPro" id="IPR053197">
    <property type="entry name" value="F-box_SCFL_complex_component"/>
</dbReference>
<evidence type="ECO:0000259" key="2">
    <source>
        <dbReference type="SMART" id="SM00256"/>
    </source>
</evidence>
<dbReference type="SUPFAM" id="SSF81383">
    <property type="entry name" value="F-box domain"/>
    <property type="match status" value="1"/>
</dbReference>
<gene>
    <name evidence="3" type="ORF">SETIT_6G031800v2</name>
</gene>